<evidence type="ECO:0000256" key="2">
    <source>
        <dbReference type="ARBA" id="ARBA00010660"/>
    </source>
</evidence>
<evidence type="ECO:0000256" key="7">
    <source>
        <dbReference type="ARBA" id="ARBA00023002"/>
    </source>
</evidence>
<reference evidence="17" key="1">
    <citation type="journal article" date="2014" name="Int. J. Syst. Evol. Microbiol.">
        <title>Complete genome sequence of Corynebacterium casei LMG S-19264T (=DSM 44701T), isolated from a smear-ripened cheese.</title>
        <authorList>
            <consortium name="US DOE Joint Genome Institute (JGI-PGF)"/>
            <person name="Walter F."/>
            <person name="Albersmeier A."/>
            <person name="Kalinowski J."/>
            <person name="Ruckert C."/>
        </authorList>
    </citation>
    <scope>NUCLEOTIDE SEQUENCE</scope>
    <source>
        <strain evidence="17">CGMCC 1.10749</strain>
    </source>
</reference>
<evidence type="ECO:0000256" key="4">
    <source>
        <dbReference type="ARBA" id="ARBA00022559"/>
    </source>
</evidence>
<feature type="compositionally biased region" description="Basic and acidic residues" evidence="15">
    <location>
        <begin position="447"/>
        <end position="460"/>
    </location>
</feature>
<dbReference type="InterPro" id="IPR018028">
    <property type="entry name" value="Catalase"/>
</dbReference>
<feature type="compositionally biased region" description="Polar residues" evidence="15">
    <location>
        <begin position="24"/>
        <end position="42"/>
    </location>
</feature>
<protein>
    <recommendedName>
        <fullName evidence="3 10">Catalase</fullName>
        <ecNumber evidence="3 10">1.11.1.6</ecNumber>
    </recommendedName>
</protein>
<dbReference type="Pfam" id="PF00199">
    <property type="entry name" value="Catalase"/>
    <property type="match status" value="1"/>
</dbReference>
<evidence type="ECO:0000313" key="18">
    <source>
        <dbReference type="Proteomes" id="UP000628079"/>
    </source>
</evidence>
<dbReference type="GO" id="GO:0042744">
    <property type="term" value="P:hydrogen peroxide catabolic process"/>
    <property type="evidence" value="ECO:0007669"/>
    <property type="project" value="UniProtKB-UniRule"/>
</dbReference>
<keyword evidence="5 10" id="KW-0349">Heme</keyword>
<dbReference type="Gene3D" id="2.40.180.10">
    <property type="entry name" value="Catalase core domain"/>
    <property type="match status" value="1"/>
</dbReference>
<dbReference type="PIRSF" id="PIRSF038927">
    <property type="entry name" value="Catalase_clade2"/>
    <property type="match status" value="1"/>
</dbReference>
<comment type="catalytic activity">
    <reaction evidence="10 14">
        <text>2 H2O2 = O2 + 2 H2O</text>
        <dbReference type="Rhea" id="RHEA:20309"/>
        <dbReference type="ChEBI" id="CHEBI:15377"/>
        <dbReference type="ChEBI" id="CHEBI:15379"/>
        <dbReference type="ChEBI" id="CHEBI:16240"/>
        <dbReference type="EC" id="1.11.1.6"/>
    </reaction>
</comment>
<dbReference type="PROSITE" id="PS00437">
    <property type="entry name" value="CATALASE_1"/>
    <property type="match status" value="1"/>
</dbReference>
<evidence type="ECO:0000256" key="11">
    <source>
        <dbReference type="PIRSR" id="PIRSR038927-1"/>
    </source>
</evidence>
<feature type="active site" evidence="11">
    <location>
        <position position="181"/>
    </location>
</feature>
<evidence type="ECO:0000256" key="5">
    <source>
        <dbReference type="ARBA" id="ARBA00022617"/>
    </source>
</evidence>
<evidence type="ECO:0000256" key="8">
    <source>
        <dbReference type="ARBA" id="ARBA00023004"/>
    </source>
</evidence>
<comment type="function">
    <text evidence="10">Decomposes hydrogen peroxide into water and oxygen; serves to protect cells from the toxic effects of hydrogen peroxide.</text>
</comment>
<dbReference type="Pfam" id="PF18011">
    <property type="entry name" value="Catalase_C"/>
    <property type="match status" value="1"/>
</dbReference>
<comment type="caution">
    <text evidence="17">The sequence shown here is derived from an EMBL/GenBank/DDBJ whole genome shotgun (WGS) entry which is preliminary data.</text>
</comment>
<evidence type="ECO:0000256" key="9">
    <source>
        <dbReference type="ARBA" id="ARBA00023324"/>
    </source>
</evidence>
<proteinExistence type="inferred from homology"/>
<dbReference type="Gene3D" id="1.20.1370.20">
    <property type="match status" value="1"/>
</dbReference>
<evidence type="ECO:0000313" key="17">
    <source>
        <dbReference type="EMBL" id="GGB87967.1"/>
    </source>
</evidence>
<dbReference type="PROSITE" id="PS51402">
    <property type="entry name" value="CATALASE_3"/>
    <property type="match status" value="1"/>
</dbReference>
<comment type="cofactor">
    <cofactor evidence="1 10 12">
        <name>heme</name>
        <dbReference type="ChEBI" id="CHEBI:30413"/>
    </cofactor>
</comment>
<dbReference type="InterPro" id="IPR029062">
    <property type="entry name" value="Class_I_gatase-like"/>
</dbReference>
<sequence length="723" mass="77945">MATRKKPATTTKASGTARAGDKAGTTTTRSAEASGVTSSTEVVGNGGELHQLAGGDSPAMTTAHGAPVQDDNNSLRAGDRGPTLLADQHFREKIFHFDHERIPERVVHARGYGAHGVFECTESLADITRASVFAEAGKQTETFVRFSTVAGNLGSFDLARDVRGFATKFYTDEGNWDLVGNNIPVFFIQDAVKFPDLVHSVKEEPDRGFPQAQSAHDTFWDFVSLMPESTHMTLWTMSDRAIPRSFRMMEGFGVHTFRFVNDAGKSSFVKFHWKPVLGMQSVVWNEAIKINGADPDFHRRDLFDAITAGNFPQWELGVQVFDDAFADEFDFDVLDATKIIPEELVPVRTVGTMTLNRVVDNVFAEVEQVAFMTQNVPPGIDFSNDPLLQGRNFSYLDTQLKRLGSTNFSQLPVNAPRCPVAHFQRDGHMQTSLQPGRAAYEPNSFSGDDRGPREAGDDGHVPYPAPVEGTTRRIRAESFRDHYSQARQFWLSQTPVEREHIVAAYTFELGKCEIPAIRTRMLANLRNVDEALASGVADGLGMPLPDAAEPAAPVVETEPSPALSILANEKETFEGRKLGLLVGDGADAAGVKRLTKAVEKAGGTVEVIAAKVGGATLSDGSTLAAKQAVAGAPSVLYDTVAVVTGPEGGAALADEPTARDFVTDAFTHFKVIGLGGDTDALVAAAGLTGKLDDACLPVGRAGEVTAYVTRIAGTRKWDRDVSA</sequence>
<keyword evidence="8 10" id="KW-0408">Iron</keyword>
<feature type="active site" evidence="11">
    <location>
        <position position="108"/>
    </location>
</feature>
<evidence type="ECO:0000256" key="6">
    <source>
        <dbReference type="ARBA" id="ARBA00022723"/>
    </source>
</evidence>
<dbReference type="GO" id="GO:0006979">
    <property type="term" value="P:response to oxidative stress"/>
    <property type="evidence" value="ECO:0007669"/>
    <property type="project" value="InterPro"/>
</dbReference>
<dbReference type="InterPro" id="IPR024712">
    <property type="entry name" value="Catalase_clade2"/>
</dbReference>
<dbReference type="GO" id="GO:0046872">
    <property type="term" value="F:metal ion binding"/>
    <property type="evidence" value="ECO:0007669"/>
    <property type="project" value="UniProtKB-KW"/>
</dbReference>
<dbReference type="InterPro" id="IPR020835">
    <property type="entry name" value="Catalase_sf"/>
</dbReference>
<dbReference type="InterPro" id="IPR010582">
    <property type="entry name" value="Catalase_immune_responsive"/>
</dbReference>
<evidence type="ECO:0000259" key="16">
    <source>
        <dbReference type="SMART" id="SM01060"/>
    </source>
</evidence>
<dbReference type="GO" id="GO:0004096">
    <property type="term" value="F:catalase activity"/>
    <property type="evidence" value="ECO:0007669"/>
    <property type="project" value="UniProtKB-UniRule"/>
</dbReference>
<dbReference type="Pfam" id="PF06628">
    <property type="entry name" value="Catalase-rel"/>
    <property type="match status" value="1"/>
</dbReference>
<evidence type="ECO:0000256" key="12">
    <source>
        <dbReference type="PIRSR" id="PIRSR038927-2"/>
    </source>
</evidence>
<dbReference type="InterPro" id="IPR024708">
    <property type="entry name" value="Catalase_AS"/>
</dbReference>
<dbReference type="Gene3D" id="3.40.50.880">
    <property type="match status" value="1"/>
</dbReference>
<accession>A0A8H9FVL0</accession>
<feature type="binding site" evidence="13">
    <location>
        <position position="194"/>
    </location>
    <ligand>
        <name>heme</name>
        <dbReference type="ChEBI" id="CHEBI:30413"/>
    </ligand>
</feature>
<feature type="binding site" description="axial binding residue" evidence="12">
    <location>
        <position position="395"/>
    </location>
    <ligand>
        <name>heme</name>
        <dbReference type="ChEBI" id="CHEBI:30413"/>
    </ligand>
    <ligandPart>
        <name>Fe</name>
        <dbReference type="ChEBI" id="CHEBI:18248"/>
    </ligandPart>
</feature>
<dbReference type="PANTHER" id="PTHR42821">
    <property type="entry name" value="CATALASE"/>
    <property type="match status" value="1"/>
</dbReference>
<dbReference type="InterPro" id="IPR002226">
    <property type="entry name" value="Catalase_haem_BS"/>
</dbReference>
<feature type="region of interest" description="Disordered" evidence="15">
    <location>
        <begin position="1"/>
        <end position="79"/>
    </location>
</feature>
<dbReference type="InterPro" id="IPR043156">
    <property type="entry name" value="Catalase_clade2_helical"/>
</dbReference>
<dbReference type="EMBL" id="BMEA01000003">
    <property type="protein sequence ID" value="GGB87967.1"/>
    <property type="molecule type" value="Genomic_DNA"/>
</dbReference>
<dbReference type="PROSITE" id="PS00438">
    <property type="entry name" value="CATALASE_2"/>
    <property type="match status" value="1"/>
</dbReference>
<evidence type="ECO:0000256" key="13">
    <source>
        <dbReference type="PIRSR" id="PIRSR038927-3"/>
    </source>
</evidence>
<feature type="binding site" evidence="13">
    <location>
        <position position="145"/>
    </location>
    <ligand>
        <name>heme</name>
        <dbReference type="ChEBI" id="CHEBI:30413"/>
    </ligand>
</feature>
<feature type="binding site" evidence="13">
    <location>
        <position position="105"/>
    </location>
    <ligand>
        <name>heme</name>
        <dbReference type="ChEBI" id="CHEBI:30413"/>
    </ligand>
</feature>
<comment type="similarity">
    <text evidence="2">Belongs to the catalase family. HPII subfamily.</text>
</comment>
<keyword evidence="6 10" id="KW-0479">Metal-binding</keyword>
<dbReference type="EC" id="1.11.1.6" evidence="3 10"/>
<organism evidence="17 18">
    <name type="scientific">Knoellia flava</name>
    <dbReference type="NCBI Taxonomy" id="913969"/>
    <lineage>
        <taxon>Bacteria</taxon>
        <taxon>Bacillati</taxon>
        <taxon>Actinomycetota</taxon>
        <taxon>Actinomycetes</taxon>
        <taxon>Micrococcales</taxon>
        <taxon>Intrasporangiaceae</taxon>
        <taxon>Knoellia</taxon>
    </lineage>
</organism>
<feature type="region of interest" description="Disordered" evidence="15">
    <location>
        <begin position="426"/>
        <end position="467"/>
    </location>
</feature>
<dbReference type="SUPFAM" id="SSF56634">
    <property type="entry name" value="Heme-dependent catalase-like"/>
    <property type="match status" value="1"/>
</dbReference>
<gene>
    <name evidence="17" type="primary">katE</name>
    <name evidence="17" type="ORF">GCM10011314_29730</name>
</gene>
<dbReference type="InterPro" id="IPR041399">
    <property type="entry name" value="Catalase_large_C"/>
</dbReference>
<dbReference type="FunFam" id="2.40.180.10:FF:000003">
    <property type="entry name" value="Catalase"/>
    <property type="match status" value="1"/>
</dbReference>
<keyword evidence="9 10" id="KW-0376">Hydrogen peroxide</keyword>
<name>A0A8H9FVL0_9MICO</name>
<feature type="domain" description="Catalase core" evidence="16">
    <location>
        <begin position="61"/>
        <end position="449"/>
    </location>
</feature>
<keyword evidence="4 10" id="KW-0575">Peroxidase</keyword>
<dbReference type="SUPFAM" id="SSF52317">
    <property type="entry name" value="Class I glutamine amidotransferase-like"/>
    <property type="match status" value="1"/>
</dbReference>
<dbReference type="Proteomes" id="UP000628079">
    <property type="component" value="Unassembled WGS sequence"/>
</dbReference>
<reference evidence="17" key="2">
    <citation type="submission" date="2020-09" db="EMBL/GenBank/DDBJ databases">
        <authorList>
            <person name="Sun Q."/>
            <person name="Zhou Y."/>
        </authorList>
    </citation>
    <scope>NUCLEOTIDE SEQUENCE</scope>
    <source>
        <strain evidence="17">CGMCC 1.10749</strain>
    </source>
</reference>
<feature type="binding site" evidence="13">
    <location>
        <position position="391"/>
    </location>
    <ligand>
        <name>heme</name>
        <dbReference type="ChEBI" id="CHEBI:30413"/>
    </ligand>
</feature>
<dbReference type="SMART" id="SM01060">
    <property type="entry name" value="Catalase"/>
    <property type="match status" value="1"/>
</dbReference>
<keyword evidence="7 10" id="KW-0560">Oxidoreductase</keyword>
<evidence type="ECO:0000256" key="15">
    <source>
        <dbReference type="SAM" id="MobiDB-lite"/>
    </source>
</evidence>
<dbReference type="GO" id="GO:0005829">
    <property type="term" value="C:cytosol"/>
    <property type="evidence" value="ECO:0007669"/>
    <property type="project" value="TreeGrafter"/>
</dbReference>
<evidence type="ECO:0000256" key="3">
    <source>
        <dbReference type="ARBA" id="ARBA00012314"/>
    </source>
</evidence>
<dbReference type="GO" id="GO:0020037">
    <property type="term" value="F:heme binding"/>
    <property type="evidence" value="ECO:0007669"/>
    <property type="project" value="UniProtKB-UniRule"/>
</dbReference>
<dbReference type="CDD" id="cd03132">
    <property type="entry name" value="GATase1_catalase"/>
    <property type="match status" value="1"/>
</dbReference>
<dbReference type="PANTHER" id="PTHR42821:SF1">
    <property type="entry name" value="CATALASE-B"/>
    <property type="match status" value="1"/>
</dbReference>
<dbReference type="AlphaFoldDB" id="A0A8H9FVL0"/>
<evidence type="ECO:0000256" key="1">
    <source>
        <dbReference type="ARBA" id="ARBA00001971"/>
    </source>
</evidence>
<evidence type="ECO:0000256" key="10">
    <source>
        <dbReference type="PIRNR" id="PIRNR038927"/>
    </source>
</evidence>
<dbReference type="PRINTS" id="PR00067">
    <property type="entry name" value="CATALASE"/>
</dbReference>
<feature type="binding site" evidence="13">
    <location>
        <position position="402"/>
    </location>
    <ligand>
        <name>heme</name>
        <dbReference type="ChEBI" id="CHEBI:30413"/>
    </ligand>
</feature>
<evidence type="ECO:0000256" key="14">
    <source>
        <dbReference type="RuleBase" id="RU000498"/>
    </source>
</evidence>
<dbReference type="InterPro" id="IPR011614">
    <property type="entry name" value="Catalase_core"/>
</dbReference>